<evidence type="ECO:0000256" key="7">
    <source>
        <dbReference type="PIRSR" id="PIRSR602403-1"/>
    </source>
</evidence>
<comment type="caution">
    <text evidence="9">The sequence shown here is derived from an EMBL/GenBank/DDBJ whole genome shotgun (WGS) entry which is preliminary data.</text>
</comment>
<evidence type="ECO:0000256" key="2">
    <source>
        <dbReference type="ARBA" id="ARBA00010617"/>
    </source>
</evidence>
<evidence type="ECO:0000256" key="3">
    <source>
        <dbReference type="ARBA" id="ARBA00022723"/>
    </source>
</evidence>
<gene>
    <name evidence="9" type="ORF">GSI_09913</name>
</gene>
<comment type="cofactor">
    <cofactor evidence="1 7">
        <name>heme</name>
        <dbReference type="ChEBI" id="CHEBI:30413"/>
    </cofactor>
</comment>
<feature type="binding site" description="axial binding residue" evidence="7">
    <location>
        <position position="444"/>
    </location>
    <ligand>
        <name>heme</name>
        <dbReference type="ChEBI" id="CHEBI:30413"/>
    </ligand>
    <ligandPart>
        <name>Fe</name>
        <dbReference type="ChEBI" id="CHEBI:18248"/>
    </ligandPart>
</feature>
<dbReference type="AlphaFoldDB" id="A0A2G8S2G9"/>
<keyword evidence="6 8" id="KW-0503">Monooxygenase</keyword>
<proteinExistence type="inferred from homology"/>
<keyword evidence="5 7" id="KW-0408">Iron</keyword>
<dbReference type="PANTHER" id="PTHR46206:SF1">
    <property type="entry name" value="P450, PUTATIVE (EUROFUNG)-RELATED"/>
    <property type="match status" value="1"/>
</dbReference>
<organism evidence="9 10">
    <name type="scientific">Ganoderma sinense ZZ0214-1</name>
    <dbReference type="NCBI Taxonomy" id="1077348"/>
    <lineage>
        <taxon>Eukaryota</taxon>
        <taxon>Fungi</taxon>
        <taxon>Dikarya</taxon>
        <taxon>Basidiomycota</taxon>
        <taxon>Agaricomycotina</taxon>
        <taxon>Agaricomycetes</taxon>
        <taxon>Polyporales</taxon>
        <taxon>Polyporaceae</taxon>
        <taxon>Ganoderma</taxon>
    </lineage>
</organism>
<dbReference type="InterPro" id="IPR002403">
    <property type="entry name" value="Cyt_P450_E_grp-IV"/>
</dbReference>
<dbReference type="InterPro" id="IPR036396">
    <property type="entry name" value="Cyt_P450_sf"/>
</dbReference>
<keyword evidence="4 8" id="KW-0560">Oxidoreductase</keyword>
<keyword evidence="10" id="KW-1185">Reference proteome</keyword>
<evidence type="ECO:0000313" key="10">
    <source>
        <dbReference type="Proteomes" id="UP000230002"/>
    </source>
</evidence>
<dbReference type="Gene3D" id="1.10.630.10">
    <property type="entry name" value="Cytochrome P450"/>
    <property type="match status" value="1"/>
</dbReference>
<protein>
    <submittedName>
        <fullName evidence="9">Cytochrome P450</fullName>
    </submittedName>
</protein>
<evidence type="ECO:0000313" key="9">
    <source>
        <dbReference type="EMBL" id="PIL27969.1"/>
    </source>
</evidence>
<comment type="similarity">
    <text evidence="2 8">Belongs to the cytochrome P450 family.</text>
</comment>
<evidence type="ECO:0000256" key="5">
    <source>
        <dbReference type="ARBA" id="ARBA00023004"/>
    </source>
</evidence>
<dbReference type="GO" id="GO:0005506">
    <property type="term" value="F:iron ion binding"/>
    <property type="evidence" value="ECO:0007669"/>
    <property type="project" value="InterPro"/>
</dbReference>
<dbReference type="GO" id="GO:0016705">
    <property type="term" value="F:oxidoreductase activity, acting on paired donors, with incorporation or reduction of molecular oxygen"/>
    <property type="evidence" value="ECO:0007669"/>
    <property type="project" value="InterPro"/>
</dbReference>
<evidence type="ECO:0000256" key="6">
    <source>
        <dbReference type="ARBA" id="ARBA00023033"/>
    </source>
</evidence>
<dbReference type="PANTHER" id="PTHR46206">
    <property type="entry name" value="CYTOCHROME P450"/>
    <property type="match status" value="1"/>
</dbReference>
<dbReference type="PROSITE" id="PS00086">
    <property type="entry name" value="CYTOCHROME_P450"/>
    <property type="match status" value="1"/>
</dbReference>
<dbReference type="GO" id="GO:0020037">
    <property type="term" value="F:heme binding"/>
    <property type="evidence" value="ECO:0007669"/>
    <property type="project" value="InterPro"/>
</dbReference>
<keyword evidence="7 8" id="KW-0349">Heme</keyword>
<dbReference type="EMBL" id="AYKW01000031">
    <property type="protein sequence ID" value="PIL27969.1"/>
    <property type="molecule type" value="Genomic_DNA"/>
</dbReference>
<dbReference type="GO" id="GO:0004497">
    <property type="term" value="F:monooxygenase activity"/>
    <property type="evidence" value="ECO:0007669"/>
    <property type="project" value="UniProtKB-KW"/>
</dbReference>
<dbReference type="InterPro" id="IPR001128">
    <property type="entry name" value="Cyt_P450"/>
</dbReference>
<dbReference type="STRING" id="1077348.A0A2G8S2G9"/>
<dbReference type="Proteomes" id="UP000230002">
    <property type="component" value="Unassembled WGS sequence"/>
</dbReference>
<dbReference type="InterPro" id="IPR017972">
    <property type="entry name" value="Cyt_P450_CS"/>
</dbReference>
<evidence type="ECO:0000256" key="8">
    <source>
        <dbReference type="RuleBase" id="RU000461"/>
    </source>
</evidence>
<dbReference type="SUPFAM" id="SSF48264">
    <property type="entry name" value="Cytochrome P450"/>
    <property type="match status" value="1"/>
</dbReference>
<dbReference type="PRINTS" id="PR00465">
    <property type="entry name" value="EP450IV"/>
</dbReference>
<keyword evidence="3 7" id="KW-0479">Metal-binding</keyword>
<dbReference type="Pfam" id="PF00067">
    <property type="entry name" value="p450"/>
    <property type="match status" value="1"/>
</dbReference>
<name>A0A2G8S2G9_9APHY</name>
<dbReference type="CDD" id="cd11041">
    <property type="entry name" value="CYP503A1-like"/>
    <property type="match status" value="1"/>
</dbReference>
<evidence type="ECO:0000256" key="4">
    <source>
        <dbReference type="ARBA" id="ARBA00023002"/>
    </source>
</evidence>
<evidence type="ECO:0000256" key="1">
    <source>
        <dbReference type="ARBA" id="ARBA00001971"/>
    </source>
</evidence>
<accession>A0A2G8S2G9</accession>
<dbReference type="OrthoDB" id="1844152at2759"/>
<reference evidence="9 10" key="1">
    <citation type="journal article" date="2015" name="Sci. Rep.">
        <title>Chromosome-level genome map provides insights into diverse defense mechanisms in the medicinal fungus Ganoderma sinense.</title>
        <authorList>
            <person name="Zhu Y."/>
            <person name="Xu J."/>
            <person name="Sun C."/>
            <person name="Zhou S."/>
            <person name="Xu H."/>
            <person name="Nelson D.R."/>
            <person name="Qian J."/>
            <person name="Song J."/>
            <person name="Luo H."/>
            <person name="Xiang L."/>
            <person name="Li Y."/>
            <person name="Xu Z."/>
            <person name="Ji A."/>
            <person name="Wang L."/>
            <person name="Lu S."/>
            <person name="Hayward A."/>
            <person name="Sun W."/>
            <person name="Li X."/>
            <person name="Schwartz D.C."/>
            <person name="Wang Y."/>
            <person name="Chen S."/>
        </authorList>
    </citation>
    <scope>NUCLEOTIDE SEQUENCE [LARGE SCALE GENOMIC DNA]</scope>
    <source>
        <strain evidence="9 10">ZZ0214-1</strain>
    </source>
</reference>
<sequence length="506" mass="56642">MDDYKSLVFTLLAAGIATYAVRWYTDPLRAIPTVGGSSLPGLSWLAALSILRDCRAVLEEGYRKYPEQAFKFPALDQWTVVVSGRELVEELRKCGEEELSAPESLKDTFQSKYIFDPLIVADQYHVKVLQEKLTRRLPDLLPDIVDEVTVAVQDHIVSKEDWTSVEVVPVMQNIIARASNRAFVGLPLCRNKEYLRLAVGIIVDTVKTMFVLGLVPRFLKSTVARFYNKVKRNTDLAVQHFRPIIEERQRIAAELGDRWDSKPNDLLQFILDKVKSNNDTISTIAQRVLGMNFAAIHTTSVTVTHALTRLAEQPELLAPLRDEIEKSIAAEGGWTSVALANMWKLDSLLREILRFHGITLVSMGRKAMKDLTLSDGTFLPRGTIVHAATYALHHDSTVLERADTFDAFRFARMRAATAARAKLQFAATTTSPEYLPFGHGAHACPGRYFAENVFKAVLAHLIVNYDMKLGGDGVRPPDVFIAIGVLPSLQSRVVFRPRKRGADAER</sequence>